<reference evidence="1 2" key="1">
    <citation type="journal article" date="2016" name="Nat. Commun.">
        <title>Thousands of microbial genomes shed light on interconnected biogeochemical processes in an aquifer system.</title>
        <authorList>
            <person name="Anantharaman K."/>
            <person name="Brown C.T."/>
            <person name="Hug L.A."/>
            <person name="Sharon I."/>
            <person name="Castelle C.J."/>
            <person name="Probst A.J."/>
            <person name="Thomas B.C."/>
            <person name="Singh A."/>
            <person name="Wilkins M.J."/>
            <person name="Karaoz U."/>
            <person name="Brodie E.L."/>
            <person name="Williams K.H."/>
            <person name="Hubbard S.S."/>
            <person name="Banfield J.F."/>
        </authorList>
    </citation>
    <scope>NUCLEOTIDE SEQUENCE [LARGE SCALE GENOMIC DNA]</scope>
</reference>
<protein>
    <submittedName>
        <fullName evidence="1">Uncharacterized protein</fullName>
    </submittedName>
</protein>
<accession>A0A1G2N921</accession>
<organism evidence="1 2">
    <name type="scientific">Candidatus Taylorbacteria bacterium RIFCSPLOWO2_01_FULL_45_15b</name>
    <dbReference type="NCBI Taxonomy" id="1802319"/>
    <lineage>
        <taxon>Bacteria</taxon>
        <taxon>Candidatus Tayloriibacteriota</taxon>
    </lineage>
</organism>
<sequence>MYNCSIYRTVLKNFHKIKYVEHQLVPSRTHSASLPWPTASDGLGRYSNLKFLSEICLGTKKTA</sequence>
<dbReference type="Proteomes" id="UP000176221">
    <property type="component" value="Unassembled WGS sequence"/>
</dbReference>
<comment type="caution">
    <text evidence="1">The sequence shown here is derived from an EMBL/GenBank/DDBJ whole genome shotgun (WGS) entry which is preliminary data.</text>
</comment>
<dbReference type="EMBL" id="MHRX01000057">
    <property type="protein sequence ID" value="OHA31889.1"/>
    <property type="molecule type" value="Genomic_DNA"/>
</dbReference>
<evidence type="ECO:0000313" key="1">
    <source>
        <dbReference type="EMBL" id="OHA31889.1"/>
    </source>
</evidence>
<dbReference type="AlphaFoldDB" id="A0A1G2N921"/>
<name>A0A1G2N921_9BACT</name>
<evidence type="ECO:0000313" key="2">
    <source>
        <dbReference type="Proteomes" id="UP000176221"/>
    </source>
</evidence>
<gene>
    <name evidence="1" type="ORF">A2928_02090</name>
</gene>
<proteinExistence type="predicted"/>